<keyword evidence="2" id="KW-0805">Transcription regulation</keyword>
<dbReference type="GO" id="GO:0009893">
    <property type="term" value="P:positive regulation of metabolic process"/>
    <property type="evidence" value="ECO:0007669"/>
    <property type="project" value="UniProtKB-ARBA"/>
</dbReference>
<dbReference type="InterPro" id="IPR007219">
    <property type="entry name" value="XnlR_reg_dom"/>
</dbReference>
<dbReference type="SUPFAM" id="SSF57701">
    <property type="entry name" value="Zn2/Cys6 DNA-binding domain"/>
    <property type="match status" value="1"/>
</dbReference>
<evidence type="ECO:0000313" key="8">
    <source>
        <dbReference type="EMBL" id="KAE8351004.1"/>
    </source>
</evidence>
<dbReference type="EMBL" id="ML739192">
    <property type="protein sequence ID" value="KAE8351004.1"/>
    <property type="molecule type" value="Genomic_DNA"/>
</dbReference>
<dbReference type="Gene3D" id="4.10.240.10">
    <property type="entry name" value="Zn(2)-C6 fungal-type DNA-binding domain"/>
    <property type="match status" value="1"/>
</dbReference>
<dbReference type="GO" id="GO:0008270">
    <property type="term" value="F:zinc ion binding"/>
    <property type="evidence" value="ECO:0007669"/>
    <property type="project" value="InterPro"/>
</dbReference>
<dbReference type="SMART" id="SM00066">
    <property type="entry name" value="GAL4"/>
    <property type="match status" value="1"/>
</dbReference>
<dbReference type="PROSITE" id="PS50048">
    <property type="entry name" value="ZN2_CY6_FUNGAL_2"/>
    <property type="match status" value="1"/>
</dbReference>
<dbReference type="PROSITE" id="PS00463">
    <property type="entry name" value="ZN2_CY6_FUNGAL_1"/>
    <property type="match status" value="1"/>
</dbReference>
<sequence>MPQESARRVNMKKRLPGTPCCVCRLKRKRCDRQKPACGECRKRDLHDECSYRPEDMPPPHQRRQRKPLQSSPGLDVVFISTPTVDSRSRVTRLGQSPDFAQEDLIEISSVASDQSYHTAVLPEEISFQLTGSGVQPPQVVRLQRAVEDRTGRVKDEDMAGDVPLLTQIPMFTTGVLQPSVSGSNGECPPVHLSQDMADRLVISYIMREFANLPILDLLEFQSAYKTIRTEQDITAGRSSFHGILNTIFSLSSLSTSDVSDEDVASLFHRGQKISKDTENSGSLRERIQSHILQSQYLYATGNPKLAWMFIGFAIRMAQVLRLNFQTGGGDTRGRRDRELARRLWHSAMILERIIALQIGLPPQTSNPLRVPLPTHMDTDYIDFISGGNSAANVERPSLIEFLTACTRLYSHVEDILAWEDELRMQPNSCAAKKLLAFDFKIFLKVDTLLYDWQASLPSSLREAAAGGIWDDPVVCRQRNVLRARYLYIRLRLYRPLLILGLALSTKCNCRSGGRPHATKEETTVSSSPVIFSMVRDASIKSVGVALELVTLIKAHEDGPLDGSPDDNRRSLISPYWENIDYIYAGGTVLLAARLSNFTSFHNDNADTLNEGEVETCLTQAIDMLDRYHNLRPDGRVARVARLCCNTLKDLSDVIRGPDIVDTSADATAVLDENTRNRLLERMENGSPALNRNRRQSVEDTCGYYGWVESLPIDLAGPLE</sequence>
<feature type="domain" description="Zn(2)-C6 fungal-type" evidence="7">
    <location>
        <begin position="19"/>
        <end position="51"/>
    </location>
</feature>
<dbReference type="PANTHER" id="PTHR47424">
    <property type="entry name" value="REGULATORY PROTEIN GAL4"/>
    <property type="match status" value="1"/>
</dbReference>
<accession>A0A5N6Z009</accession>
<keyword evidence="4" id="KW-0804">Transcription</keyword>
<dbReference type="Pfam" id="PF04082">
    <property type="entry name" value="Fungal_trans"/>
    <property type="match status" value="1"/>
</dbReference>
<dbReference type="CDD" id="cd12148">
    <property type="entry name" value="fungal_TF_MHR"/>
    <property type="match status" value="1"/>
</dbReference>
<organism evidence="8 9">
    <name type="scientific">Aspergillus coremiiformis</name>
    <dbReference type="NCBI Taxonomy" id="138285"/>
    <lineage>
        <taxon>Eukaryota</taxon>
        <taxon>Fungi</taxon>
        <taxon>Dikarya</taxon>
        <taxon>Ascomycota</taxon>
        <taxon>Pezizomycotina</taxon>
        <taxon>Eurotiomycetes</taxon>
        <taxon>Eurotiomycetidae</taxon>
        <taxon>Eurotiales</taxon>
        <taxon>Aspergillaceae</taxon>
        <taxon>Aspergillus</taxon>
        <taxon>Aspergillus subgen. Circumdati</taxon>
    </lineage>
</organism>
<dbReference type="SMART" id="SM00906">
    <property type="entry name" value="Fungal_trans"/>
    <property type="match status" value="1"/>
</dbReference>
<dbReference type="InterPro" id="IPR036864">
    <property type="entry name" value="Zn2-C6_fun-type_DNA-bd_sf"/>
</dbReference>
<dbReference type="AlphaFoldDB" id="A0A5N6Z009"/>
<keyword evidence="5" id="KW-0539">Nucleus</keyword>
<evidence type="ECO:0000256" key="3">
    <source>
        <dbReference type="ARBA" id="ARBA00023125"/>
    </source>
</evidence>
<evidence type="ECO:0000259" key="7">
    <source>
        <dbReference type="PROSITE" id="PS50048"/>
    </source>
</evidence>
<dbReference type="InterPro" id="IPR051127">
    <property type="entry name" value="Fungal_SecMet_Regulators"/>
</dbReference>
<dbReference type="GO" id="GO:0000981">
    <property type="term" value="F:DNA-binding transcription factor activity, RNA polymerase II-specific"/>
    <property type="evidence" value="ECO:0007669"/>
    <property type="project" value="InterPro"/>
</dbReference>
<gene>
    <name evidence="8" type="ORF">BDV28DRAFT_138009</name>
</gene>
<keyword evidence="1" id="KW-0479">Metal-binding</keyword>
<dbReference type="Proteomes" id="UP000327118">
    <property type="component" value="Unassembled WGS sequence"/>
</dbReference>
<dbReference type="OrthoDB" id="424974at2759"/>
<evidence type="ECO:0000256" key="5">
    <source>
        <dbReference type="ARBA" id="ARBA00023242"/>
    </source>
</evidence>
<evidence type="ECO:0000256" key="6">
    <source>
        <dbReference type="SAM" id="MobiDB-lite"/>
    </source>
</evidence>
<name>A0A5N6Z009_9EURO</name>
<keyword evidence="9" id="KW-1185">Reference proteome</keyword>
<evidence type="ECO:0000256" key="1">
    <source>
        <dbReference type="ARBA" id="ARBA00022723"/>
    </source>
</evidence>
<dbReference type="InterPro" id="IPR001138">
    <property type="entry name" value="Zn2Cys6_DnaBD"/>
</dbReference>
<evidence type="ECO:0000256" key="4">
    <source>
        <dbReference type="ARBA" id="ARBA00023163"/>
    </source>
</evidence>
<proteinExistence type="predicted"/>
<evidence type="ECO:0000256" key="2">
    <source>
        <dbReference type="ARBA" id="ARBA00023015"/>
    </source>
</evidence>
<dbReference type="PANTHER" id="PTHR47424:SF3">
    <property type="entry name" value="REGULATORY PROTEIN GAL4"/>
    <property type="match status" value="1"/>
</dbReference>
<feature type="region of interest" description="Disordered" evidence="6">
    <location>
        <begin position="49"/>
        <end position="74"/>
    </location>
</feature>
<keyword evidence="3" id="KW-0238">DNA-binding</keyword>
<dbReference type="CDD" id="cd00067">
    <property type="entry name" value="GAL4"/>
    <property type="match status" value="1"/>
</dbReference>
<dbReference type="Pfam" id="PF00172">
    <property type="entry name" value="Zn_clus"/>
    <property type="match status" value="1"/>
</dbReference>
<reference evidence="9" key="1">
    <citation type="submission" date="2019-04" db="EMBL/GenBank/DDBJ databases">
        <title>Friends and foes A comparative genomics studyof 23 Aspergillus species from section Flavi.</title>
        <authorList>
            <consortium name="DOE Joint Genome Institute"/>
            <person name="Kjaerbolling I."/>
            <person name="Vesth T."/>
            <person name="Frisvad J.C."/>
            <person name="Nybo J.L."/>
            <person name="Theobald S."/>
            <person name="Kildgaard S."/>
            <person name="Isbrandt T."/>
            <person name="Kuo A."/>
            <person name="Sato A."/>
            <person name="Lyhne E.K."/>
            <person name="Kogle M.E."/>
            <person name="Wiebenga A."/>
            <person name="Kun R.S."/>
            <person name="Lubbers R.J."/>
            <person name="Makela M.R."/>
            <person name="Barry K."/>
            <person name="Chovatia M."/>
            <person name="Clum A."/>
            <person name="Daum C."/>
            <person name="Haridas S."/>
            <person name="He G."/>
            <person name="LaButti K."/>
            <person name="Lipzen A."/>
            <person name="Mondo S."/>
            <person name="Riley R."/>
            <person name="Salamov A."/>
            <person name="Simmons B.A."/>
            <person name="Magnuson J.K."/>
            <person name="Henrissat B."/>
            <person name="Mortensen U.H."/>
            <person name="Larsen T.O."/>
            <person name="Devries R.P."/>
            <person name="Grigoriev I.V."/>
            <person name="Machida M."/>
            <person name="Baker S.E."/>
            <person name="Andersen M.R."/>
        </authorList>
    </citation>
    <scope>NUCLEOTIDE SEQUENCE [LARGE SCALE GENOMIC DNA]</scope>
    <source>
        <strain evidence="9">CBS 553.77</strain>
    </source>
</reference>
<dbReference type="GO" id="GO:0003677">
    <property type="term" value="F:DNA binding"/>
    <property type="evidence" value="ECO:0007669"/>
    <property type="project" value="UniProtKB-KW"/>
</dbReference>
<dbReference type="GO" id="GO:0006351">
    <property type="term" value="P:DNA-templated transcription"/>
    <property type="evidence" value="ECO:0007669"/>
    <property type="project" value="InterPro"/>
</dbReference>
<protein>
    <submittedName>
        <fullName evidence="8">Fungal-specific transcription factor domain-containing protein</fullName>
    </submittedName>
</protein>
<evidence type="ECO:0000313" key="9">
    <source>
        <dbReference type="Proteomes" id="UP000327118"/>
    </source>
</evidence>